<gene>
    <name evidence="5" type="ORF">ACFO6X_12860</name>
</gene>
<comment type="subcellular location">
    <subcellularLocation>
        <location evidence="1">Cell envelope</location>
    </subcellularLocation>
</comment>
<dbReference type="EMBL" id="JBHSHJ010000011">
    <property type="protein sequence ID" value="MFC4789871.1"/>
    <property type="molecule type" value="Genomic_DNA"/>
</dbReference>
<reference evidence="6" key="1">
    <citation type="journal article" date="2019" name="Int. J. Syst. Evol. Microbiol.">
        <title>The Global Catalogue of Microorganisms (GCM) 10K type strain sequencing project: providing services to taxonomists for standard genome sequencing and annotation.</title>
        <authorList>
            <consortium name="The Broad Institute Genomics Platform"/>
            <consortium name="The Broad Institute Genome Sequencing Center for Infectious Disease"/>
            <person name="Wu L."/>
            <person name="Ma J."/>
        </authorList>
    </citation>
    <scope>NUCLEOTIDE SEQUENCE [LARGE SCALE GENOMIC DNA]</scope>
    <source>
        <strain evidence="6">CCUG 49452</strain>
    </source>
</reference>
<comment type="similarity">
    <text evidence="2">Belongs to the bacterial solute-binding protein 2 family.</text>
</comment>
<comment type="caution">
    <text evidence="5">The sequence shown here is derived from an EMBL/GenBank/DDBJ whole genome shotgun (WGS) entry which is preliminary data.</text>
</comment>
<evidence type="ECO:0000256" key="3">
    <source>
        <dbReference type="ARBA" id="ARBA00022729"/>
    </source>
</evidence>
<protein>
    <submittedName>
        <fullName evidence="5">Substrate-binding domain-containing protein</fullName>
    </submittedName>
</protein>
<keyword evidence="6" id="KW-1185">Reference proteome</keyword>
<evidence type="ECO:0000259" key="4">
    <source>
        <dbReference type="Pfam" id="PF13407"/>
    </source>
</evidence>
<dbReference type="SUPFAM" id="SSF53822">
    <property type="entry name" value="Periplasmic binding protein-like I"/>
    <property type="match status" value="1"/>
</dbReference>
<evidence type="ECO:0000313" key="6">
    <source>
        <dbReference type="Proteomes" id="UP001596001"/>
    </source>
</evidence>
<name>A0ABV9QE71_9BURK</name>
<evidence type="ECO:0000256" key="1">
    <source>
        <dbReference type="ARBA" id="ARBA00004196"/>
    </source>
</evidence>
<dbReference type="Pfam" id="PF13407">
    <property type="entry name" value="Peripla_BP_4"/>
    <property type="match status" value="1"/>
</dbReference>
<keyword evidence="3" id="KW-0732">Signal</keyword>
<sequence>MTTLLQFFSVILLALGLLGCKDANELQLNSVTTASTPSVSAPAPTATEQKTVALVMKTLTNPFFIAMERGARRAERQLGVQLQVKVAAQETSIEQQIQIIDDLIGAGVHAIIIAPGDSQRLVPVLKKAADAGIKLVNVDNRLDPQTVQQAGLAPVPFLSVDNEKGAYAAAQALALHAAPDTQAIVLEGIRSADNARQRQRGAERALADNPAVQLVASETAHWKIDEGYSVTQELMTRHPKVQLVYAANDMMALGAIQYLQEQGRTDVKVGGYDAIDEAVAAIRKGQMSVTVDQQAAEQGFQGVVLAQRLLQGETVPLMTLIDARLVTASTLH</sequence>
<dbReference type="Gene3D" id="3.40.50.2300">
    <property type="match status" value="2"/>
</dbReference>
<evidence type="ECO:0000313" key="5">
    <source>
        <dbReference type="EMBL" id="MFC4789871.1"/>
    </source>
</evidence>
<organism evidence="5 6">
    <name type="scientific">Giesbergeria sinuosa</name>
    <dbReference type="NCBI Taxonomy" id="80883"/>
    <lineage>
        <taxon>Bacteria</taxon>
        <taxon>Pseudomonadati</taxon>
        <taxon>Pseudomonadota</taxon>
        <taxon>Betaproteobacteria</taxon>
        <taxon>Burkholderiales</taxon>
        <taxon>Comamonadaceae</taxon>
        <taxon>Giesbergeria</taxon>
    </lineage>
</organism>
<dbReference type="InterPro" id="IPR025997">
    <property type="entry name" value="SBP_2_dom"/>
</dbReference>
<dbReference type="RefSeq" id="WP_382433667.1">
    <property type="nucleotide sequence ID" value="NZ_JBHSHJ010000011.1"/>
</dbReference>
<proteinExistence type="inferred from homology"/>
<dbReference type="Proteomes" id="UP001596001">
    <property type="component" value="Unassembled WGS sequence"/>
</dbReference>
<accession>A0ABV9QE71</accession>
<evidence type="ECO:0000256" key="2">
    <source>
        <dbReference type="ARBA" id="ARBA00007639"/>
    </source>
</evidence>
<dbReference type="PANTHER" id="PTHR46847">
    <property type="entry name" value="D-ALLOSE-BINDING PERIPLASMIC PROTEIN-RELATED"/>
    <property type="match status" value="1"/>
</dbReference>
<feature type="domain" description="Periplasmic binding protein" evidence="4">
    <location>
        <begin position="52"/>
        <end position="313"/>
    </location>
</feature>
<dbReference type="PANTHER" id="PTHR46847:SF1">
    <property type="entry name" value="D-ALLOSE-BINDING PERIPLASMIC PROTEIN-RELATED"/>
    <property type="match status" value="1"/>
</dbReference>
<dbReference type="InterPro" id="IPR028082">
    <property type="entry name" value="Peripla_BP_I"/>
</dbReference>